<dbReference type="GO" id="GO:0005654">
    <property type="term" value="C:nucleoplasm"/>
    <property type="evidence" value="ECO:0007669"/>
    <property type="project" value="TreeGrafter"/>
</dbReference>
<dbReference type="InterPro" id="IPR036252">
    <property type="entry name" value="Proteasome_activ_sf"/>
</dbReference>
<dbReference type="InterPro" id="IPR036997">
    <property type="entry name" value="PA28_C_sf"/>
</dbReference>
<dbReference type="InterPro" id="IPR003185">
    <property type="entry name" value="Proteasome_activ_PA28_N"/>
</dbReference>
<dbReference type="PANTHER" id="PTHR10660:SF2">
    <property type="entry name" value="LD45860P"/>
    <property type="match status" value="1"/>
</dbReference>
<evidence type="ECO:0000313" key="6">
    <source>
        <dbReference type="EMBL" id="KAA3680612.1"/>
    </source>
</evidence>
<dbReference type="Pfam" id="PF02251">
    <property type="entry name" value="PA28_N"/>
    <property type="match status" value="1"/>
</dbReference>
<dbReference type="GO" id="GO:0008537">
    <property type="term" value="C:proteasome activator complex"/>
    <property type="evidence" value="ECO:0007669"/>
    <property type="project" value="InterPro"/>
</dbReference>
<reference evidence="6 7" key="1">
    <citation type="journal article" date="2019" name="Gigascience">
        <title>Whole-genome sequence of the oriental lung fluke Paragonimus westermani.</title>
        <authorList>
            <person name="Oey H."/>
            <person name="Zakrzewski M."/>
            <person name="Narain K."/>
            <person name="Devi K.R."/>
            <person name="Agatsuma T."/>
            <person name="Nawaratna S."/>
            <person name="Gobert G.N."/>
            <person name="Jones M.K."/>
            <person name="Ragan M.A."/>
            <person name="McManus D.P."/>
            <person name="Krause L."/>
        </authorList>
    </citation>
    <scope>NUCLEOTIDE SEQUENCE [LARGE SCALE GENOMIC DNA]</scope>
    <source>
        <strain evidence="6 7">IND2009</strain>
    </source>
</reference>
<dbReference type="Gene3D" id="1.20.120.180">
    <property type="entry name" value="Proteasome activator pa28, C-terminal domain"/>
    <property type="match status" value="1"/>
</dbReference>
<feature type="domain" description="Proteasome activator PA28 C-terminal" evidence="5">
    <location>
        <begin position="171"/>
        <end position="312"/>
    </location>
</feature>
<evidence type="ECO:0000259" key="5">
    <source>
        <dbReference type="Pfam" id="PF02252"/>
    </source>
</evidence>
<sequence length="316" mass="36369">MDDNIIILPANEGRMTFIMDEVDYVKKAKQLLNDTTTYRLLNAAVTKKLANKINSTLKKLEATHEAMSSVENRLNDYKEKTKLDGEELVRNVFPKRVFEMEELLASELFGLDTEKVYSEVNIPYPQSWPRKMLNSLGDSNCSATMRATDAELMLIDKPSGLATSAGPLSRVPPNHHIKTMIEKTKPRLTQLMMEAQLVRLWVQYNIPRIEDGNNFGVGIQEEVLSEASSIERDACTFLDQITRYYASRGKLIGKVAKFPHIDDYRECIRDMDEKQAITMRYIIMEIRNHYATLHDLILKNIDRIKMPRSNNAINMY</sequence>
<keyword evidence="2 6" id="KW-0647">Proteasome</keyword>
<evidence type="ECO:0000256" key="2">
    <source>
        <dbReference type="ARBA" id="ARBA00022942"/>
    </source>
</evidence>
<dbReference type="InterPro" id="IPR003186">
    <property type="entry name" value="PA28_C"/>
</dbReference>
<organism evidence="6 7">
    <name type="scientific">Paragonimus westermani</name>
    <dbReference type="NCBI Taxonomy" id="34504"/>
    <lineage>
        <taxon>Eukaryota</taxon>
        <taxon>Metazoa</taxon>
        <taxon>Spiralia</taxon>
        <taxon>Lophotrochozoa</taxon>
        <taxon>Platyhelminthes</taxon>
        <taxon>Trematoda</taxon>
        <taxon>Digenea</taxon>
        <taxon>Plagiorchiida</taxon>
        <taxon>Troglotremata</taxon>
        <taxon>Troglotrematidae</taxon>
        <taxon>Paragonimus</taxon>
    </lineage>
</organism>
<gene>
    <name evidence="6" type="ORF">DEA37_0014982</name>
</gene>
<dbReference type="FunFam" id="1.20.120.180:FF:000002">
    <property type="entry name" value="Proteasome activator complex subunit 1"/>
    <property type="match status" value="1"/>
</dbReference>
<dbReference type="Gene3D" id="1.20.5.120">
    <property type="entry name" value="Proteasome activator pa28, N-terminal domain"/>
    <property type="match status" value="1"/>
</dbReference>
<evidence type="ECO:0000256" key="1">
    <source>
        <dbReference type="ARBA" id="ARBA00005883"/>
    </source>
</evidence>
<dbReference type="GO" id="GO:0005737">
    <property type="term" value="C:cytoplasm"/>
    <property type="evidence" value="ECO:0007669"/>
    <property type="project" value="TreeGrafter"/>
</dbReference>
<dbReference type="Pfam" id="PF02252">
    <property type="entry name" value="PA28_C"/>
    <property type="match status" value="1"/>
</dbReference>
<evidence type="ECO:0000259" key="4">
    <source>
        <dbReference type="Pfam" id="PF02251"/>
    </source>
</evidence>
<evidence type="ECO:0000256" key="3">
    <source>
        <dbReference type="ARBA" id="ARBA00037467"/>
    </source>
</evidence>
<feature type="domain" description="Proteasome activator PA28 N-terminal" evidence="4">
    <location>
        <begin position="71"/>
        <end position="126"/>
    </location>
</feature>
<comment type="function">
    <text evidence="3">Implicated in immunoproteasome assembly and required for efficient antigen processing. The PA28 activator complex enhances the generation of class I binding peptides by altering the cleavage pattern of the proteasome.</text>
</comment>
<dbReference type="InterPro" id="IPR009077">
    <property type="entry name" value="Proteasome_activ_PA28"/>
</dbReference>
<dbReference type="Proteomes" id="UP000324629">
    <property type="component" value="Unassembled WGS sequence"/>
</dbReference>
<name>A0A5J4NZ69_9TREM</name>
<dbReference type="InterPro" id="IPR036996">
    <property type="entry name" value="PA28_N_sf"/>
</dbReference>
<dbReference type="AlphaFoldDB" id="A0A5J4NZ69"/>
<dbReference type="GO" id="GO:0061136">
    <property type="term" value="P:regulation of proteasomal protein catabolic process"/>
    <property type="evidence" value="ECO:0007669"/>
    <property type="project" value="TreeGrafter"/>
</dbReference>
<comment type="caution">
    <text evidence="6">The sequence shown here is derived from an EMBL/GenBank/DDBJ whole genome shotgun (WGS) entry which is preliminary data.</text>
</comment>
<accession>A0A5J4NZ69</accession>
<dbReference type="GO" id="GO:0061133">
    <property type="term" value="F:endopeptidase activator activity"/>
    <property type="evidence" value="ECO:0007669"/>
    <property type="project" value="TreeGrafter"/>
</dbReference>
<dbReference type="SUPFAM" id="SSF47216">
    <property type="entry name" value="Proteasome activator"/>
    <property type="match status" value="1"/>
</dbReference>
<dbReference type="PANTHER" id="PTHR10660">
    <property type="entry name" value="PROTEASOME REGULATOR PA28"/>
    <property type="match status" value="1"/>
</dbReference>
<proteinExistence type="inferred from homology"/>
<protein>
    <submittedName>
        <fullName evidence="6">Proteasome activator subunit 3 (PA28 gamma)</fullName>
    </submittedName>
</protein>
<comment type="similarity">
    <text evidence="1">Belongs to the PA28 family.</text>
</comment>
<dbReference type="EMBL" id="QNGE01000398">
    <property type="protein sequence ID" value="KAA3680612.1"/>
    <property type="molecule type" value="Genomic_DNA"/>
</dbReference>
<dbReference type="GO" id="GO:2000045">
    <property type="term" value="P:regulation of G1/S transition of mitotic cell cycle"/>
    <property type="evidence" value="ECO:0007669"/>
    <property type="project" value="TreeGrafter"/>
</dbReference>
<evidence type="ECO:0000313" key="7">
    <source>
        <dbReference type="Proteomes" id="UP000324629"/>
    </source>
</evidence>
<keyword evidence="7" id="KW-1185">Reference proteome</keyword>